<feature type="compositionally biased region" description="Basic residues" evidence="1">
    <location>
        <begin position="345"/>
        <end position="356"/>
    </location>
</feature>
<feature type="compositionally biased region" description="Polar residues" evidence="1">
    <location>
        <begin position="220"/>
        <end position="243"/>
    </location>
</feature>
<feature type="non-terminal residue" evidence="3">
    <location>
        <position position="1"/>
    </location>
</feature>
<dbReference type="Proteomes" id="UP001341840">
    <property type="component" value="Unassembled WGS sequence"/>
</dbReference>
<organism evidence="3 4">
    <name type="scientific">Stylosanthes scabra</name>
    <dbReference type="NCBI Taxonomy" id="79078"/>
    <lineage>
        <taxon>Eukaryota</taxon>
        <taxon>Viridiplantae</taxon>
        <taxon>Streptophyta</taxon>
        <taxon>Embryophyta</taxon>
        <taxon>Tracheophyta</taxon>
        <taxon>Spermatophyta</taxon>
        <taxon>Magnoliopsida</taxon>
        <taxon>eudicotyledons</taxon>
        <taxon>Gunneridae</taxon>
        <taxon>Pentapetalae</taxon>
        <taxon>rosids</taxon>
        <taxon>fabids</taxon>
        <taxon>Fabales</taxon>
        <taxon>Fabaceae</taxon>
        <taxon>Papilionoideae</taxon>
        <taxon>50 kb inversion clade</taxon>
        <taxon>dalbergioids sensu lato</taxon>
        <taxon>Dalbergieae</taxon>
        <taxon>Pterocarpus clade</taxon>
        <taxon>Stylosanthes</taxon>
    </lineage>
</organism>
<evidence type="ECO:0000256" key="1">
    <source>
        <dbReference type="SAM" id="MobiDB-lite"/>
    </source>
</evidence>
<feature type="domain" description="Aminotransferase-like plant mobile" evidence="2">
    <location>
        <begin position="10"/>
        <end position="128"/>
    </location>
</feature>
<accession>A0ABU6VYR5</accession>
<feature type="region of interest" description="Disordered" evidence="1">
    <location>
        <begin position="184"/>
        <end position="243"/>
    </location>
</feature>
<gene>
    <name evidence="3" type="ORF">PIB30_108655</name>
</gene>
<proteinExistence type="predicted"/>
<keyword evidence="4" id="KW-1185">Reference proteome</keyword>
<sequence>WARYLPTSDERYPRVFQFRTMLDRMTHRDFVCRPYMTPEVAFVANPDIWRAEHMGLWTAVCPLIYFGSIEWHQVDRVIPQFGGVQNYPHRPLNIDFLHAKDGRGGDRWFSTTYQLWHGLWASRHDQTFVVEEAQDPGPSAEVAETPQATQVDDVPDNRRQDRRRMVGTRTTARDWQWLDQMMGEDDEGQHGASTSGAHQAGPSQAGPSQARPSHAGPSQAGPSQDSWISTTPQHQFDSSTPVLGSPSQDFLVGLNSPGFQRHLQHIFTGDTVYRPEFDGSSRVSQMDLNEPASAPSQIFKAHAGTPPSAHVPDPYVLVSDPAPAPPPQDHALPITDADDGGAPRGRARRVPRRRGC</sequence>
<reference evidence="3 4" key="1">
    <citation type="journal article" date="2023" name="Plants (Basel)">
        <title>Bridging the Gap: Combining Genomics and Transcriptomics Approaches to Understand Stylosanthes scabra, an Orphan Legume from the Brazilian Caatinga.</title>
        <authorList>
            <person name="Ferreira-Neto J.R.C."/>
            <person name="da Silva M.D."/>
            <person name="Binneck E."/>
            <person name="de Melo N.F."/>
            <person name="da Silva R.H."/>
            <person name="de Melo A.L.T.M."/>
            <person name="Pandolfi V."/>
            <person name="Bustamante F.O."/>
            <person name="Brasileiro-Vidal A.C."/>
            <person name="Benko-Iseppon A.M."/>
        </authorList>
    </citation>
    <scope>NUCLEOTIDE SEQUENCE [LARGE SCALE GENOMIC DNA]</scope>
    <source>
        <tissue evidence="3">Leaves</tissue>
    </source>
</reference>
<feature type="region of interest" description="Disordered" evidence="1">
    <location>
        <begin position="133"/>
        <end position="169"/>
    </location>
</feature>
<feature type="non-terminal residue" evidence="3">
    <location>
        <position position="356"/>
    </location>
</feature>
<feature type="compositionally biased region" description="Polar residues" evidence="1">
    <location>
        <begin position="191"/>
        <end position="211"/>
    </location>
</feature>
<dbReference type="Pfam" id="PF10536">
    <property type="entry name" value="PMD"/>
    <property type="match status" value="1"/>
</dbReference>
<evidence type="ECO:0000313" key="4">
    <source>
        <dbReference type="Proteomes" id="UP001341840"/>
    </source>
</evidence>
<name>A0ABU6VYR5_9FABA</name>
<evidence type="ECO:0000313" key="3">
    <source>
        <dbReference type="EMBL" id="MED6178547.1"/>
    </source>
</evidence>
<dbReference type="EMBL" id="JASCZI010156186">
    <property type="protein sequence ID" value="MED6178547.1"/>
    <property type="molecule type" value="Genomic_DNA"/>
</dbReference>
<comment type="caution">
    <text evidence="3">The sequence shown here is derived from an EMBL/GenBank/DDBJ whole genome shotgun (WGS) entry which is preliminary data.</text>
</comment>
<protein>
    <recommendedName>
        <fullName evidence="2">Aminotransferase-like plant mobile domain-containing protein</fullName>
    </recommendedName>
</protein>
<feature type="region of interest" description="Disordered" evidence="1">
    <location>
        <begin position="303"/>
        <end position="356"/>
    </location>
</feature>
<dbReference type="InterPro" id="IPR019557">
    <property type="entry name" value="AminoTfrase-like_pln_mobile"/>
</dbReference>
<evidence type="ECO:0000259" key="2">
    <source>
        <dbReference type="Pfam" id="PF10536"/>
    </source>
</evidence>